<feature type="region of interest" description="NMPbind" evidence="7">
    <location>
        <begin position="106"/>
        <end position="135"/>
    </location>
</feature>
<feature type="region of interest" description="Disordered" evidence="8">
    <location>
        <begin position="217"/>
        <end position="238"/>
    </location>
</feature>
<dbReference type="GO" id="GO:0005524">
    <property type="term" value="F:ATP binding"/>
    <property type="evidence" value="ECO:0007669"/>
    <property type="project" value="InterPro"/>
</dbReference>
<dbReference type="Pfam" id="PF00406">
    <property type="entry name" value="ADK"/>
    <property type="match status" value="1"/>
</dbReference>
<gene>
    <name evidence="7" type="primary">ADK2</name>
    <name evidence="10" type="ORF">GSI_13775</name>
</gene>
<dbReference type="GO" id="GO:0006172">
    <property type="term" value="P:ADP biosynthetic process"/>
    <property type="evidence" value="ECO:0007669"/>
    <property type="project" value="UniProtKB-UniRule"/>
</dbReference>
<evidence type="ECO:0000256" key="2">
    <source>
        <dbReference type="ARBA" id="ARBA00022679"/>
    </source>
</evidence>
<comment type="subunit">
    <text evidence="7">Monomer.</text>
</comment>
<dbReference type="Pfam" id="PF05191">
    <property type="entry name" value="ADK_lid"/>
    <property type="match status" value="1"/>
</dbReference>
<dbReference type="GO" id="GO:0046033">
    <property type="term" value="P:AMP metabolic process"/>
    <property type="evidence" value="ECO:0007669"/>
    <property type="project" value="UniProtKB-UniRule"/>
</dbReference>
<evidence type="ECO:0000259" key="9">
    <source>
        <dbReference type="Pfam" id="PF05191"/>
    </source>
</evidence>
<dbReference type="GO" id="GO:0005525">
    <property type="term" value="F:GTP binding"/>
    <property type="evidence" value="ECO:0007669"/>
    <property type="project" value="UniProtKB-KW"/>
</dbReference>
<name>A0A2G8RR88_9APHY</name>
<dbReference type="FunFam" id="3.40.50.300:FF:000106">
    <property type="entry name" value="Adenylate kinase mitochondrial"/>
    <property type="match status" value="1"/>
</dbReference>
<feature type="binding site" evidence="7">
    <location>
        <position position="112"/>
    </location>
    <ligand>
        <name>AMP</name>
        <dbReference type="ChEBI" id="CHEBI:456215"/>
    </ligand>
</feature>
<keyword evidence="11" id="KW-1185">Reference proteome</keyword>
<evidence type="ECO:0000256" key="1">
    <source>
        <dbReference type="ARBA" id="ARBA00004305"/>
    </source>
</evidence>
<feature type="binding site" evidence="7">
    <location>
        <position position="167"/>
    </location>
    <ligand>
        <name>AMP</name>
        <dbReference type="ChEBI" id="CHEBI:456215"/>
    </ligand>
</feature>
<protein>
    <recommendedName>
        <fullName evidence="7">GTP:AMP phosphotransferase, mitochondrial</fullName>
        <ecNumber evidence="7">2.7.4.10</ecNumber>
    </recommendedName>
    <alternativeName>
        <fullName evidence="7">Adenylate kinase 3</fullName>
        <shortName evidence="7">AK 3</shortName>
    </alternativeName>
</protein>
<comment type="caution">
    <text evidence="10">The sequence shown here is derived from an EMBL/GenBank/DDBJ whole genome shotgun (WGS) entry which is preliminary data.</text>
</comment>
<feature type="compositionally biased region" description="Basic and acidic residues" evidence="8">
    <location>
        <begin position="222"/>
        <end position="238"/>
    </location>
</feature>
<keyword evidence="3 7" id="KW-0547">Nucleotide-binding</keyword>
<feature type="binding site" evidence="7">
    <location>
        <position position="281"/>
    </location>
    <ligand>
        <name>GTP</name>
        <dbReference type="ChEBI" id="CHEBI:37565"/>
    </ligand>
</feature>
<feature type="binding site" evidence="7">
    <location>
        <position position="235"/>
    </location>
    <ligand>
        <name>AMP</name>
        <dbReference type="ChEBI" id="CHEBI:456215"/>
    </ligand>
</feature>
<dbReference type="GO" id="GO:0004017">
    <property type="term" value="F:AMP kinase activity"/>
    <property type="evidence" value="ECO:0007669"/>
    <property type="project" value="InterPro"/>
</dbReference>
<evidence type="ECO:0000313" key="10">
    <source>
        <dbReference type="EMBL" id="PIL24024.1"/>
    </source>
</evidence>
<sequence length="333" mass="36362">MISASRPLASFLGPGTTPLASAPLLAPARLVGRARIPRVAVRCVSQSPAAQKAVTFGLNAGRAETAPANGVGHGERLRMIMFGKPGAGKGTLSSRLVKKYDIVSLSTGDLLRQHIAEKTEVGMMAEEIVAAGGLLPDEIMLKVVTSKLDLLHNKHWILDGFPRTLGQGKVLDEHLSRQGTPMSLVLNLDVPDEVILGRISDRWVHLPSGRVYNLSYNPPKVAGHDDETGEPLTKRPDDNPEIFARRLEQFYTSTSPLLAYYDGRTTSDAATKLVTLTGRTSDEIWPQLETVIHTSFPMVKERQESKRRTSLSDAVLARQDFDTKDRVKATLKA</sequence>
<keyword evidence="5 7" id="KW-0496">Mitochondrion</keyword>
<dbReference type="Gene3D" id="3.40.50.300">
    <property type="entry name" value="P-loop containing nucleotide triphosphate hydrolases"/>
    <property type="match status" value="1"/>
</dbReference>
<dbReference type="OrthoDB" id="439792at2759"/>
<dbReference type="InterPro" id="IPR007862">
    <property type="entry name" value="Adenylate_kinase_lid-dom"/>
</dbReference>
<dbReference type="GO" id="GO:0005759">
    <property type="term" value="C:mitochondrial matrix"/>
    <property type="evidence" value="ECO:0007669"/>
    <property type="project" value="UniProtKB-SubCell"/>
</dbReference>
<dbReference type="InterPro" id="IPR033690">
    <property type="entry name" value="Adenylat_kinase_CS"/>
</dbReference>
<evidence type="ECO:0000256" key="6">
    <source>
        <dbReference type="ARBA" id="ARBA00023134"/>
    </source>
</evidence>
<dbReference type="AlphaFoldDB" id="A0A2G8RR88"/>
<feature type="binding site" evidence="7">
    <location>
        <position position="202"/>
    </location>
    <ligand>
        <name>GTP</name>
        <dbReference type="ChEBI" id="CHEBI:37565"/>
    </ligand>
</feature>
<dbReference type="InterPro" id="IPR028586">
    <property type="entry name" value="AK3/Ak4_mitochondrial"/>
</dbReference>
<feature type="binding site" evidence="7">
    <location>
        <position position="246"/>
    </location>
    <ligand>
        <name>AMP</name>
        <dbReference type="ChEBI" id="CHEBI:456215"/>
    </ligand>
</feature>
<dbReference type="PROSITE" id="PS00113">
    <property type="entry name" value="ADENYLATE_KINASE"/>
    <property type="match status" value="1"/>
</dbReference>
<dbReference type="NCBIfam" id="TIGR01351">
    <property type="entry name" value="adk"/>
    <property type="match status" value="1"/>
</dbReference>
<dbReference type="STRING" id="1077348.A0A2G8RR88"/>
<feature type="binding site" evidence="7">
    <location>
        <position position="107"/>
    </location>
    <ligand>
        <name>AMP</name>
        <dbReference type="ChEBI" id="CHEBI:456215"/>
    </ligand>
</feature>
<accession>A0A2G8RR88</accession>
<evidence type="ECO:0000313" key="11">
    <source>
        <dbReference type="Proteomes" id="UP000230002"/>
    </source>
</evidence>
<dbReference type="SUPFAM" id="SSF52540">
    <property type="entry name" value="P-loop containing nucleoside triphosphate hydrolases"/>
    <property type="match status" value="1"/>
</dbReference>
<dbReference type="SUPFAM" id="SSF57774">
    <property type="entry name" value="Microbial and mitochondrial ADK, insert 'zinc finger' domain"/>
    <property type="match status" value="1"/>
</dbReference>
<dbReference type="InterPro" id="IPR036193">
    <property type="entry name" value="ADK_active_lid_dom_sf"/>
</dbReference>
<dbReference type="GO" id="GO:0046039">
    <property type="term" value="P:GTP metabolic process"/>
    <property type="evidence" value="ECO:0007669"/>
    <property type="project" value="UniProtKB-UniRule"/>
</dbReference>
<dbReference type="PRINTS" id="PR00094">
    <property type="entry name" value="ADENYLTKNASE"/>
</dbReference>
<keyword evidence="4 7" id="KW-0418">Kinase</keyword>
<evidence type="ECO:0000256" key="8">
    <source>
        <dbReference type="SAM" id="MobiDB-lite"/>
    </source>
</evidence>
<feature type="binding site" evidence="7">
    <location>
        <begin position="86"/>
        <end position="91"/>
    </location>
    <ligand>
        <name>GTP</name>
        <dbReference type="ChEBI" id="CHEBI:37565"/>
    </ligand>
</feature>
<dbReference type="GO" id="GO:0046899">
    <property type="term" value="F:nucleoside triphosphate adenylate kinase activity"/>
    <property type="evidence" value="ECO:0007669"/>
    <property type="project" value="UniProtKB-UniRule"/>
</dbReference>
<dbReference type="InterPro" id="IPR006259">
    <property type="entry name" value="Adenyl_kin_sub"/>
</dbReference>
<comment type="similarity">
    <text evidence="7">Belongs to the adenylate kinase family. AK3 subfamily.</text>
</comment>
<proteinExistence type="inferred from homology"/>
<dbReference type="InterPro" id="IPR000850">
    <property type="entry name" value="Adenylat/UMP-CMP_kin"/>
</dbReference>
<evidence type="ECO:0000256" key="5">
    <source>
        <dbReference type="ARBA" id="ARBA00023128"/>
    </source>
</evidence>
<dbReference type="HAMAP" id="MF_00235">
    <property type="entry name" value="Adenylate_kinase_Adk"/>
    <property type="match status" value="1"/>
</dbReference>
<feature type="binding site" evidence="7">
    <location>
        <begin position="133"/>
        <end position="135"/>
    </location>
    <ligand>
        <name>AMP</name>
        <dbReference type="ChEBI" id="CHEBI:456215"/>
    </ligand>
</feature>
<organism evidence="10 11">
    <name type="scientific">Ganoderma sinense ZZ0214-1</name>
    <dbReference type="NCBI Taxonomy" id="1077348"/>
    <lineage>
        <taxon>Eukaryota</taxon>
        <taxon>Fungi</taxon>
        <taxon>Dikarya</taxon>
        <taxon>Basidiomycota</taxon>
        <taxon>Agaricomycotina</taxon>
        <taxon>Agaricomycetes</taxon>
        <taxon>Polyporales</taxon>
        <taxon>Polyporaceae</taxon>
        <taxon>Ganoderma</taxon>
    </lineage>
</organism>
<keyword evidence="2 7" id="KW-0808">Transferase</keyword>
<feature type="binding site" evidence="7">
    <location>
        <begin position="211"/>
        <end position="212"/>
    </location>
    <ligand>
        <name>GTP</name>
        <dbReference type="ChEBI" id="CHEBI:37565"/>
    </ligand>
</feature>
<comment type="catalytic activity">
    <reaction evidence="7">
        <text>a ribonucleoside 5'-triphosphate + AMP = a ribonucleoside 5'-diphosphate + ADP</text>
        <dbReference type="Rhea" id="RHEA:13749"/>
        <dbReference type="ChEBI" id="CHEBI:57930"/>
        <dbReference type="ChEBI" id="CHEBI:61557"/>
        <dbReference type="ChEBI" id="CHEBI:456215"/>
        <dbReference type="ChEBI" id="CHEBI:456216"/>
        <dbReference type="EC" id="2.7.4.10"/>
    </reaction>
</comment>
<evidence type="ECO:0000256" key="3">
    <source>
        <dbReference type="ARBA" id="ARBA00022741"/>
    </source>
</evidence>
<evidence type="ECO:0000256" key="4">
    <source>
        <dbReference type="ARBA" id="ARBA00022777"/>
    </source>
</evidence>
<comment type="subcellular location">
    <subcellularLocation>
        <location evidence="1 7">Mitochondrion matrix</location>
    </subcellularLocation>
</comment>
<evidence type="ECO:0000256" key="7">
    <source>
        <dbReference type="HAMAP-Rule" id="MF_03169"/>
    </source>
</evidence>
<dbReference type="InterPro" id="IPR027417">
    <property type="entry name" value="P-loop_NTPase"/>
</dbReference>
<dbReference type="GO" id="GO:0046041">
    <property type="term" value="P:ITP metabolic process"/>
    <property type="evidence" value="ECO:0007669"/>
    <property type="project" value="UniProtKB-UniRule"/>
</dbReference>
<reference evidence="10 11" key="1">
    <citation type="journal article" date="2015" name="Sci. Rep.">
        <title>Chromosome-level genome map provides insights into diverse defense mechanisms in the medicinal fungus Ganoderma sinense.</title>
        <authorList>
            <person name="Zhu Y."/>
            <person name="Xu J."/>
            <person name="Sun C."/>
            <person name="Zhou S."/>
            <person name="Xu H."/>
            <person name="Nelson D.R."/>
            <person name="Qian J."/>
            <person name="Song J."/>
            <person name="Luo H."/>
            <person name="Xiang L."/>
            <person name="Li Y."/>
            <person name="Xu Z."/>
            <person name="Ji A."/>
            <person name="Wang L."/>
            <person name="Lu S."/>
            <person name="Hayward A."/>
            <person name="Sun W."/>
            <person name="Li X."/>
            <person name="Schwartz D.C."/>
            <person name="Wang Y."/>
            <person name="Chen S."/>
        </authorList>
    </citation>
    <scope>NUCLEOTIDE SEQUENCE [LARGE SCALE GENOMIC DNA]</scope>
    <source>
        <strain evidence="10 11">ZZ0214-1</strain>
    </source>
</reference>
<dbReference type="EC" id="2.7.4.10" evidence="7"/>
<feature type="domain" description="Adenylate kinase active site lid" evidence="9">
    <location>
        <begin position="202"/>
        <end position="237"/>
    </location>
</feature>
<dbReference type="Proteomes" id="UP000230002">
    <property type="component" value="Unassembled WGS sequence"/>
</dbReference>
<dbReference type="HAMAP" id="MF_03169">
    <property type="entry name" value="Adenylate_kinase_AK3"/>
    <property type="match status" value="1"/>
</dbReference>
<feature type="region of interest" description="LID" evidence="7">
    <location>
        <begin position="201"/>
        <end position="238"/>
    </location>
</feature>
<comment type="function">
    <text evidence="7">Involved in maintaining the homeostasis of cellular nucleotides by catalyzing the interconversion of nucleoside phosphates. Has GTP:AMP phosphotransferase and ITP:AMP phosphotransferase activities.</text>
</comment>
<dbReference type="CDD" id="cd01428">
    <property type="entry name" value="ADK"/>
    <property type="match status" value="1"/>
</dbReference>
<dbReference type="PANTHER" id="PTHR23359">
    <property type="entry name" value="NUCLEOTIDE KINASE"/>
    <property type="match status" value="1"/>
</dbReference>
<comment type="domain">
    <text evidence="7">Consists of three domains, a large central CORE domain and two small peripheral domains, NMPbind and LID, which undergo movements during catalysis. The LID domain closes over the site of phosphoryl transfer upon GTP binding. Assembling and dissambling the active center during each catalytic cycle provides an effective means to prevent GTP hydrolysis.</text>
</comment>
<dbReference type="EMBL" id="AYKW01000067">
    <property type="protein sequence ID" value="PIL24024.1"/>
    <property type="molecule type" value="Genomic_DNA"/>
</dbReference>
<feature type="binding site" evidence="7">
    <location>
        <begin position="160"/>
        <end position="163"/>
    </location>
    <ligand>
        <name>AMP</name>
        <dbReference type="ChEBI" id="CHEBI:456215"/>
    </ligand>
</feature>
<keyword evidence="6 7" id="KW-0342">GTP-binding</keyword>